<evidence type="ECO:0000313" key="2">
    <source>
        <dbReference type="EMBL" id="AKQ68889.1"/>
    </source>
</evidence>
<protein>
    <recommendedName>
        <fullName evidence="4">Peptidase S9 prolyl oligopeptidase catalytic domain-containing protein</fullName>
    </recommendedName>
</protein>
<name>A0A0H4X185_9BACT</name>
<dbReference type="Gene3D" id="3.40.50.1820">
    <property type="entry name" value="alpha/beta hydrolase"/>
    <property type="match status" value="1"/>
</dbReference>
<dbReference type="SUPFAM" id="SSF53474">
    <property type="entry name" value="alpha/beta-Hydrolases"/>
    <property type="match status" value="1"/>
</dbReference>
<reference evidence="2 3" key="1">
    <citation type="journal article" date="2016" name="PLoS ONE">
        <title>Complete Genome Sequence and Comparative Genomics of a Novel Myxobacterium Myxococcus hansupus.</title>
        <authorList>
            <person name="Sharma G."/>
            <person name="Narwani T."/>
            <person name="Subramanian S."/>
        </authorList>
    </citation>
    <scope>NUCLEOTIDE SEQUENCE [LARGE SCALE GENOMIC DNA]</scope>
    <source>
        <strain evidence="3">mixupus</strain>
    </source>
</reference>
<evidence type="ECO:0008006" key="4">
    <source>
        <dbReference type="Google" id="ProtNLM"/>
    </source>
</evidence>
<dbReference type="eggNOG" id="COG1506">
    <property type="taxonomic scope" value="Bacteria"/>
</dbReference>
<feature type="compositionally biased region" description="Low complexity" evidence="1">
    <location>
        <begin position="37"/>
        <end position="50"/>
    </location>
</feature>
<dbReference type="PATRIC" id="fig|1297742.4.peg.5897"/>
<keyword evidence="3" id="KW-1185">Reference proteome</keyword>
<dbReference type="EMBL" id="CP012109">
    <property type="protein sequence ID" value="AKQ68889.1"/>
    <property type="molecule type" value="Genomic_DNA"/>
</dbReference>
<proteinExistence type="predicted"/>
<dbReference type="KEGG" id="mym:A176_005801"/>
<gene>
    <name evidence="2" type="ORF">A176_005801</name>
</gene>
<dbReference type="OrthoDB" id="5379857at2"/>
<organism evidence="2 3">
    <name type="scientific">Pseudomyxococcus hansupus</name>
    <dbReference type="NCBI Taxonomy" id="1297742"/>
    <lineage>
        <taxon>Bacteria</taxon>
        <taxon>Pseudomonadati</taxon>
        <taxon>Myxococcota</taxon>
        <taxon>Myxococcia</taxon>
        <taxon>Myxococcales</taxon>
        <taxon>Cystobacterineae</taxon>
        <taxon>Myxococcaceae</taxon>
        <taxon>Pseudomyxococcus</taxon>
    </lineage>
</organism>
<feature type="region of interest" description="Disordered" evidence="1">
    <location>
        <begin position="18"/>
        <end position="56"/>
    </location>
</feature>
<accession>A0A0H4X185</accession>
<sequence length="478" mass="51394">MTVLGAVLLGGLPLACDTGSEDTREDGGVSLPDASTPPDAGVPDAGAPEDGGSDAGTAELTVTVLSTGQATLEGEVWPYQLLRLEEPGKAPSYAQWFPPKKPGTWPVMVLTRPYDGIAWTGEAVDARWAARPNGLYLDDSEPNFDGGAHYIAYSQSTPESIAGESSIYLRHDFGVLAIFGRFYAGGDIQNDRDDMALGMRFLTVAEGVDRARIGIFGGSWGGFNALYAAVDAPAEVRPKVGVALYPLSDFEHQVNYLDVVVPSRVTDPVMRGHYETFFEPYSRRIFATTGGRPSAPGADYSRWTAAHLASKLEVPFFVIHEDRDALVPYEQTQSLVAAAGAWVSPLYVMHGAPADWNTSPLSHGPLVEAYVGAMIPLYLGHLLTELGAPAQLLAVPYLQAHLRTYLQDVRDLKRRGLDMEGAAPRLRTLTDARVVMVEVSTGRLVYGAELMAEEVNAVWGTPYTASTIRDALGVGLPP</sequence>
<dbReference type="Proteomes" id="UP000009026">
    <property type="component" value="Chromosome"/>
</dbReference>
<dbReference type="InterPro" id="IPR029058">
    <property type="entry name" value="AB_hydrolase_fold"/>
</dbReference>
<evidence type="ECO:0000256" key="1">
    <source>
        <dbReference type="SAM" id="MobiDB-lite"/>
    </source>
</evidence>
<dbReference type="RefSeq" id="WP_002635220.1">
    <property type="nucleotide sequence ID" value="NZ_CP012109.1"/>
</dbReference>
<evidence type="ECO:0000313" key="3">
    <source>
        <dbReference type="Proteomes" id="UP000009026"/>
    </source>
</evidence>
<dbReference type="AlphaFoldDB" id="A0A0H4X185"/>